<gene>
    <name evidence="2" type="ORF">E9229_002503</name>
</gene>
<reference evidence="2 3" key="1">
    <citation type="submission" date="2020-08" db="EMBL/GenBank/DDBJ databases">
        <title>Sequencing the genomes of 1000 actinobacteria strains.</title>
        <authorList>
            <person name="Klenk H.-P."/>
        </authorList>
    </citation>
    <scope>NUCLEOTIDE SEQUENCE [LARGE SCALE GENOMIC DNA]</scope>
    <source>
        <strain evidence="2 3">DSM 22826</strain>
    </source>
</reference>
<keyword evidence="1" id="KW-1133">Transmembrane helix</keyword>
<evidence type="ECO:0000313" key="2">
    <source>
        <dbReference type="EMBL" id="MBB2996312.1"/>
    </source>
</evidence>
<sequence>MMNDKSQPQRTPRTRPVSVVVIAVLLLAEALGVLYYALVYALQLGTPGPLSMGGRLFMLGLIVAAGIWQCSVAWNLFRGRAWTRAAAITWQLIQVIVAIPFFGVGGALTGTLLLLPAAAIIVLLFDPRTTAFFGDRQSGSTAARS</sequence>
<name>A0A839QSR9_9MICC</name>
<evidence type="ECO:0000313" key="3">
    <source>
        <dbReference type="Proteomes" id="UP000523000"/>
    </source>
</evidence>
<evidence type="ECO:0000256" key="1">
    <source>
        <dbReference type="SAM" id="Phobius"/>
    </source>
</evidence>
<organism evidence="2 3">
    <name type="scientific">Paeniglutamicibacter cryotolerans</name>
    <dbReference type="NCBI Taxonomy" id="670079"/>
    <lineage>
        <taxon>Bacteria</taxon>
        <taxon>Bacillati</taxon>
        <taxon>Actinomycetota</taxon>
        <taxon>Actinomycetes</taxon>
        <taxon>Micrococcales</taxon>
        <taxon>Micrococcaceae</taxon>
        <taxon>Paeniglutamicibacter</taxon>
    </lineage>
</organism>
<comment type="caution">
    <text evidence="2">The sequence shown here is derived from an EMBL/GenBank/DDBJ whole genome shotgun (WGS) entry which is preliminary data.</text>
</comment>
<keyword evidence="1" id="KW-0472">Membrane</keyword>
<keyword evidence="1" id="KW-0812">Transmembrane</keyword>
<feature type="transmembrane region" description="Helical" evidence="1">
    <location>
        <begin position="56"/>
        <end position="77"/>
    </location>
</feature>
<dbReference type="EMBL" id="JACHVS010000001">
    <property type="protein sequence ID" value="MBB2996312.1"/>
    <property type="molecule type" value="Genomic_DNA"/>
</dbReference>
<dbReference type="AlphaFoldDB" id="A0A839QSR9"/>
<proteinExistence type="predicted"/>
<dbReference type="Proteomes" id="UP000523000">
    <property type="component" value="Unassembled WGS sequence"/>
</dbReference>
<feature type="transmembrane region" description="Helical" evidence="1">
    <location>
        <begin position="98"/>
        <end position="125"/>
    </location>
</feature>
<dbReference type="RefSeq" id="WP_183511584.1">
    <property type="nucleotide sequence ID" value="NZ_BAABGK010000019.1"/>
</dbReference>
<keyword evidence="3" id="KW-1185">Reference proteome</keyword>
<protein>
    <submittedName>
        <fullName evidence="2">Uncharacterized protein</fullName>
    </submittedName>
</protein>
<feature type="transmembrane region" description="Helical" evidence="1">
    <location>
        <begin position="20"/>
        <end position="44"/>
    </location>
</feature>
<accession>A0A839QSR9</accession>